<feature type="domain" description="Tyrosine specific protein phosphatases" evidence="3">
    <location>
        <begin position="301"/>
        <end position="369"/>
    </location>
</feature>
<dbReference type="Pfam" id="PF00102">
    <property type="entry name" value="Y_phosphatase"/>
    <property type="match status" value="1"/>
</dbReference>
<dbReference type="InterPro" id="IPR000242">
    <property type="entry name" value="PTP_cat"/>
</dbReference>
<dbReference type="Proteomes" id="UP000887581">
    <property type="component" value="Unplaced"/>
</dbReference>
<name>A0A915Q649_9BILA</name>
<feature type="domain" description="Tyrosine-protein phosphatase" evidence="2">
    <location>
        <begin position="153"/>
        <end position="378"/>
    </location>
</feature>
<protein>
    <submittedName>
        <fullName evidence="5">Uncharacterized protein</fullName>
    </submittedName>
</protein>
<evidence type="ECO:0000313" key="5">
    <source>
        <dbReference type="WBParaSite" id="sdigi.contig884.g9945.t1"/>
    </source>
</evidence>
<evidence type="ECO:0000256" key="1">
    <source>
        <dbReference type="SAM" id="MobiDB-lite"/>
    </source>
</evidence>
<dbReference type="SUPFAM" id="SSF52799">
    <property type="entry name" value="(Phosphotyrosine protein) phosphatases II"/>
    <property type="match status" value="1"/>
</dbReference>
<proteinExistence type="predicted"/>
<dbReference type="PANTHER" id="PTHR46163">
    <property type="entry name" value="TYROSINE-PROTEIN PHOSPHATASE-RELATED"/>
    <property type="match status" value="1"/>
</dbReference>
<dbReference type="PROSITE" id="PS00383">
    <property type="entry name" value="TYR_PHOSPHATASE_1"/>
    <property type="match status" value="1"/>
</dbReference>
<dbReference type="InterPro" id="IPR029021">
    <property type="entry name" value="Prot-tyrosine_phosphatase-like"/>
</dbReference>
<dbReference type="WBParaSite" id="sdigi.contig884.g9945.t1">
    <property type="protein sequence ID" value="sdigi.contig884.g9945.t1"/>
    <property type="gene ID" value="sdigi.contig884.g9945"/>
</dbReference>
<dbReference type="AlphaFoldDB" id="A0A915Q649"/>
<dbReference type="InterPro" id="IPR003595">
    <property type="entry name" value="Tyr_Pase_cat"/>
</dbReference>
<dbReference type="PROSITE" id="PS50055">
    <property type="entry name" value="TYR_PHOSPHATASE_PTP"/>
    <property type="match status" value="1"/>
</dbReference>
<feature type="region of interest" description="Disordered" evidence="1">
    <location>
        <begin position="16"/>
        <end position="39"/>
    </location>
</feature>
<evidence type="ECO:0000259" key="2">
    <source>
        <dbReference type="PROSITE" id="PS50055"/>
    </source>
</evidence>
<keyword evidence="4" id="KW-1185">Reference proteome</keyword>
<dbReference type="SMART" id="SM00194">
    <property type="entry name" value="PTPc"/>
    <property type="match status" value="1"/>
</dbReference>
<evidence type="ECO:0000259" key="3">
    <source>
        <dbReference type="PROSITE" id="PS50056"/>
    </source>
</evidence>
<sequence>MTEDRRKLFADKMKKLLQKGKHWTKPNSSDTDSTKNRENLPQKMRVKKIFKQLSAVPKNRLRTAKVNDDAVANYGKYSRRRTKRDCEKIKKPQNIVRARESDKFSLDDKQKETFIKFINGVCDLGVSGLVKQYEEKIKTYKPPDHRCDAFRRNLKRNRYKDVKCLDNTRVVLKQKQDYIHANYVTSKYLLNQFICTQAPMKSTANDFWTMVMQENVRYIIMLCNIVESGKKKCHTYYPTEVGSKIEFDEITVSNTNIDLQDPATIISALKVEKNDNALFVSHVLWCKWPDHGVPSSELAPFEILKMVRRSRKRPTVVHCSAGVGRTGTIIAIEMGLEQLLHCVPLSMVELCRELRDMRAFSIQTNLQYVYIVKCLLAYAWCCGIFINTPELIPKSDIFDQEYKELIDGEGTKPVEGALTAEQIAEGIIKNITAEEFSDKKNFLPHNNASVQKRLDDGSD</sequence>
<reference evidence="5" key="1">
    <citation type="submission" date="2022-11" db="UniProtKB">
        <authorList>
            <consortium name="WormBaseParasite"/>
        </authorList>
    </citation>
    <scope>IDENTIFICATION</scope>
</reference>
<accession>A0A915Q649</accession>
<organism evidence="4 5">
    <name type="scientific">Setaria digitata</name>
    <dbReference type="NCBI Taxonomy" id="48799"/>
    <lineage>
        <taxon>Eukaryota</taxon>
        <taxon>Metazoa</taxon>
        <taxon>Ecdysozoa</taxon>
        <taxon>Nematoda</taxon>
        <taxon>Chromadorea</taxon>
        <taxon>Rhabditida</taxon>
        <taxon>Spirurina</taxon>
        <taxon>Spiruromorpha</taxon>
        <taxon>Filarioidea</taxon>
        <taxon>Setariidae</taxon>
        <taxon>Setaria</taxon>
    </lineage>
</organism>
<dbReference type="PRINTS" id="PR00700">
    <property type="entry name" value="PRTYPHPHTASE"/>
</dbReference>
<dbReference type="Gene3D" id="3.90.190.10">
    <property type="entry name" value="Protein tyrosine phosphatase superfamily"/>
    <property type="match status" value="1"/>
</dbReference>
<evidence type="ECO:0000313" key="4">
    <source>
        <dbReference type="Proteomes" id="UP000887581"/>
    </source>
</evidence>
<dbReference type="InterPro" id="IPR016130">
    <property type="entry name" value="Tyr_Pase_AS"/>
</dbReference>
<dbReference type="SMART" id="SM00404">
    <property type="entry name" value="PTPc_motif"/>
    <property type="match status" value="1"/>
</dbReference>
<dbReference type="InterPro" id="IPR000387">
    <property type="entry name" value="Tyr_Pase_dom"/>
</dbReference>
<dbReference type="CDD" id="cd00047">
    <property type="entry name" value="PTPc"/>
    <property type="match status" value="1"/>
</dbReference>
<dbReference type="GO" id="GO:0004725">
    <property type="term" value="F:protein tyrosine phosphatase activity"/>
    <property type="evidence" value="ECO:0007669"/>
    <property type="project" value="InterPro"/>
</dbReference>
<dbReference type="PROSITE" id="PS50056">
    <property type="entry name" value="TYR_PHOSPHATASE_2"/>
    <property type="match status" value="1"/>
</dbReference>
<dbReference type="InterPro" id="IPR052782">
    <property type="entry name" value="Oocyte-zygote_transition_reg"/>
</dbReference>